<feature type="region of interest" description="Disordered" evidence="1">
    <location>
        <begin position="28"/>
        <end position="83"/>
    </location>
</feature>
<evidence type="ECO:0000313" key="2">
    <source>
        <dbReference type="EMBL" id="AGF93527.1"/>
    </source>
</evidence>
<gene>
    <name evidence="2" type="ORF">FLSS-10_0002</name>
</gene>
<protein>
    <submittedName>
        <fullName evidence="2">Uncharacterized protein</fullName>
    </submittedName>
</protein>
<name>M1Q2P6_9ZZZZ</name>
<reference evidence="2" key="1">
    <citation type="journal article" date="2013" name="Syst. Appl. Microbiol.">
        <title>New insights into the archaeal diversity of a hypersaline microbial mat obtained by a metagenomic approach.</title>
        <authorList>
            <person name="Lopez-Lopez A."/>
            <person name="Richter M."/>
            <person name="Pena A."/>
            <person name="Tamames J."/>
            <person name="Rossello-Mora R."/>
        </authorList>
    </citation>
    <scope>NUCLEOTIDE SEQUENCE</scope>
</reference>
<feature type="compositionally biased region" description="Acidic residues" evidence="1">
    <location>
        <begin position="195"/>
        <end position="213"/>
    </location>
</feature>
<proteinExistence type="predicted"/>
<evidence type="ECO:0000256" key="1">
    <source>
        <dbReference type="SAM" id="MobiDB-lite"/>
    </source>
</evidence>
<feature type="region of interest" description="Disordered" evidence="1">
    <location>
        <begin position="188"/>
        <end position="230"/>
    </location>
</feature>
<sequence length="257" mass="29368">MAGLLKDIVGKLTGIENGEEEVNLEEIEDISNGNPMEEDINGVSNGEKTEEDINLEENITEPDETMERQAQGPARANTASESEIEEIREEIEEMEQEIQKILSKHENTEERLEELEKKLSKTYMIYETVFQDINPFKEDYDFEEDIHGVLEDFLGEGESIKSGEMHLGEEEKEKISELEDKVENLEEMIKGDGETTSDDVEEEYKEAFEEGTGESEAKWDPGDPVLGPEGEELIITEREWDSEEEAWKYDCKPMGGE</sequence>
<accession>M1Q2P6</accession>
<dbReference type="EMBL" id="JX684096">
    <property type="protein sequence ID" value="AGF93527.1"/>
    <property type="molecule type" value="Genomic_DNA"/>
</dbReference>
<feature type="compositionally biased region" description="Acidic residues" evidence="1">
    <location>
        <begin position="49"/>
        <end position="64"/>
    </location>
</feature>
<dbReference type="AlphaFoldDB" id="M1Q2P6"/>
<organism evidence="2">
    <name type="scientific">uncultured organism</name>
    <dbReference type="NCBI Taxonomy" id="155900"/>
    <lineage>
        <taxon>unclassified sequences</taxon>
        <taxon>environmental samples</taxon>
    </lineage>
</organism>